<dbReference type="Proteomes" id="UP000186878">
    <property type="component" value="Unassembled WGS sequence"/>
</dbReference>
<evidence type="ECO:0000313" key="3">
    <source>
        <dbReference type="EMBL" id="OLO03524.1"/>
    </source>
</evidence>
<dbReference type="STRING" id="404433.BTW07_14380"/>
<feature type="domain" description="UspA" evidence="2">
    <location>
        <begin position="4"/>
        <end position="160"/>
    </location>
</feature>
<dbReference type="PANTHER" id="PTHR46268">
    <property type="entry name" value="STRESS RESPONSE PROTEIN NHAX"/>
    <property type="match status" value="1"/>
</dbReference>
<evidence type="ECO:0000259" key="2">
    <source>
        <dbReference type="Pfam" id="PF00582"/>
    </source>
</evidence>
<gene>
    <name evidence="3" type="ORF">BTW07_14380</name>
</gene>
<dbReference type="Pfam" id="PF00582">
    <property type="entry name" value="Usp"/>
    <property type="match status" value="2"/>
</dbReference>
<dbReference type="InterPro" id="IPR006016">
    <property type="entry name" value="UspA"/>
</dbReference>
<dbReference type="CDD" id="cd00293">
    <property type="entry name" value="USP-like"/>
    <property type="match status" value="2"/>
</dbReference>
<feature type="domain" description="UspA" evidence="2">
    <location>
        <begin position="209"/>
        <end position="286"/>
    </location>
</feature>
<organism evidence="3 4">
    <name type="scientific">Salinicola socius</name>
    <dbReference type="NCBI Taxonomy" id="404433"/>
    <lineage>
        <taxon>Bacteria</taxon>
        <taxon>Pseudomonadati</taxon>
        <taxon>Pseudomonadota</taxon>
        <taxon>Gammaproteobacteria</taxon>
        <taxon>Oceanospirillales</taxon>
        <taxon>Halomonadaceae</taxon>
        <taxon>Salinicola</taxon>
    </lineage>
</organism>
<evidence type="ECO:0000256" key="1">
    <source>
        <dbReference type="ARBA" id="ARBA00008791"/>
    </source>
</evidence>
<reference evidence="3 4" key="1">
    <citation type="submission" date="2016-12" db="EMBL/GenBank/DDBJ databases">
        <title>Draft genome sequences of strains Salinicola socius SMB35, Salinicola sp. MH3R3-1 and Chromohalobacter sp. SMB17 from the Verkhnekamsk potash mining region of Russia.</title>
        <authorList>
            <person name="Mavrodi D.V."/>
            <person name="Olsson B.E."/>
            <person name="Korsakova E.S."/>
            <person name="Pyankova A."/>
            <person name="Mavrodi O.V."/>
            <person name="Plotnikova E.G."/>
        </authorList>
    </citation>
    <scope>NUCLEOTIDE SEQUENCE [LARGE SCALE GENOMIC DNA]</scope>
    <source>
        <strain evidence="3 4">SMB35</strain>
    </source>
</reference>
<dbReference type="Gene3D" id="3.40.50.12370">
    <property type="match status" value="1"/>
</dbReference>
<proteinExistence type="inferred from homology"/>
<dbReference type="PANTHER" id="PTHR46268:SF6">
    <property type="entry name" value="UNIVERSAL STRESS PROTEIN UP12"/>
    <property type="match status" value="1"/>
</dbReference>
<comment type="caution">
    <text evidence="3">The sequence shown here is derived from an EMBL/GenBank/DDBJ whole genome shotgun (WGS) entry which is preliminary data.</text>
</comment>
<keyword evidence="4" id="KW-1185">Reference proteome</keyword>
<dbReference type="EMBL" id="MSDO01000021">
    <property type="protein sequence ID" value="OLO03524.1"/>
    <property type="molecule type" value="Genomic_DNA"/>
</dbReference>
<dbReference type="InterPro" id="IPR006015">
    <property type="entry name" value="Universal_stress_UspA"/>
</dbReference>
<accession>A0A1Q8SQ51</accession>
<dbReference type="OrthoDB" id="9804721at2"/>
<dbReference type="PRINTS" id="PR01438">
    <property type="entry name" value="UNVRSLSTRESS"/>
</dbReference>
<protein>
    <submittedName>
        <fullName evidence="3">Universal stress protein UspA</fullName>
    </submittedName>
</protein>
<name>A0A1Q8SQ51_9GAMM</name>
<dbReference type="SUPFAM" id="SSF52402">
    <property type="entry name" value="Adenine nucleotide alpha hydrolases-like"/>
    <property type="match status" value="2"/>
</dbReference>
<sequence>MSERQVLACIDDSRHAFAVCAAASWAAERIGAPLELLHVLSKAPSLGATDASGQIGLGSREHLREQLTQLDEQRAKLAQQHGRELLEAARGQAERLAPGAAVTTALRHGDLIESLVEREAQTRLVVLGKRGESADGALEHLGSNLERVVRTLHTPILVTPPEFQPPSRLLLAFDGGQTTRKGVEMIADSPLLNGLVCHVVMIGAGTDDQRAQLEWALNRLRQGQVDAQGTILAGDVDEVLADYADQQKIDLMIMGAYGHSRIRHLLVGSTTTAMLRHTRTATLILR</sequence>
<evidence type="ECO:0000313" key="4">
    <source>
        <dbReference type="Proteomes" id="UP000186878"/>
    </source>
</evidence>
<comment type="similarity">
    <text evidence="1">Belongs to the universal stress protein A family.</text>
</comment>
<dbReference type="RefSeq" id="WP_075570869.1">
    <property type="nucleotide sequence ID" value="NZ_MSDO01000021.1"/>
</dbReference>
<dbReference type="AlphaFoldDB" id="A0A1Q8SQ51"/>